<dbReference type="AlphaFoldDB" id="A0A4R7J265"/>
<organism evidence="1 2">
    <name type="scientific">Naumannella halotolerans</name>
    <dbReference type="NCBI Taxonomy" id="993414"/>
    <lineage>
        <taxon>Bacteria</taxon>
        <taxon>Bacillati</taxon>
        <taxon>Actinomycetota</taxon>
        <taxon>Actinomycetes</taxon>
        <taxon>Propionibacteriales</taxon>
        <taxon>Propionibacteriaceae</taxon>
        <taxon>Naumannella</taxon>
    </lineage>
</organism>
<evidence type="ECO:0000313" key="2">
    <source>
        <dbReference type="Proteomes" id="UP000295371"/>
    </source>
</evidence>
<protein>
    <submittedName>
        <fullName evidence="1">Uncharacterized protein</fullName>
    </submittedName>
</protein>
<evidence type="ECO:0000313" key="1">
    <source>
        <dbReference type="EMBL" id="TDT31095.1"/>
    </source>
</evidence>
<keyword evidence="2" id="KW-1185">Reference proteome</keyword>
<dbReference type="Proteomes" id="UP000295371">
    <property type="component" value="Unassembled WGS sequence"/>
</dbReference>
<comment type="caution">
    <text evidence="1">The sequence shown here is derived from an EMBL/GenBank/DDBJ whole genome shotgun (WGS) entry which is preliminary data.</text>
</comment>
<accession>A0A4R7J265</accession>
<proteinExistence type="predicted"/>
<dbReference type="RefSeq" id="WP_133755409.1">
    <property type="nucleotide sequence ID" value="NZ_SOAW01000002.1"/>
</dbReference>
<reference evidence="1 2" key="1">
    <citation type="submission" date="2019-03" db="EMBL/GenBank/DDBJ databases">
        <title>Genomic Encyclopedia of Archaeal and Bacterial Type Strains, Phase II (KMG-II): from individual species to whole genera.</title>
        <authorList>
            <person name="Goeker M."/>
        </authorList>
    </citation>
    <scope>NUCLEOTIDE SEQUENCE [LARGE SCALE GENOMIC DNA]</scope>
    <source>
        <strain evidence="1 2">DSM 24323</strain>
    </source>
</reference>
<sequence>MTGYTIRVGSVTLVDDNDACHVNTITGFSGVPRRRPLGSPLGMFEPMEGTVTLTVTGDAPAAPGVPTAADLHVQLEHNVAYVLAELSRATVQLSRSHPGADTRTRSVRLSDPIVMAEEFGSPIGAVVIIPGSDPGGFWVGPSLPGTSRSIGQTLPGRDTEYVSRGALAPNLTGEIVIVGPVSNPEVVWGDGYLWYSGAVAAGDVLRINAGTRQVSLNGAPVPPSSLRQVSNSAPPGQLFVHDPARPLTVRSRDGGSSGTWQLNGRYRYF</sequence>
<dbReference type="EMBL" id="SOAW01000002">
    <property type="protein sequence ID" value="TDT31095.1"/>
    <property type="molecule type" value="Genomic_DNA"/>
</dbReference>
<gene>
    <name evidence="1" type="ORF">CLV29_2508</name>
</gene>
<name>A0A4R7J265_9ACTN</name>